<reference evidence="5 6" key="1">
    <citation type="submission" date="2017-07" db="EMBL/GenBank/DDBJ databases">
        <title>A draft genome sequence of Komagataeibacter swingsii LMG 22125.</title>
        <authorList>
            <person name="Skraban J."/>
            <person name="Cleenwerck I."/>
            <person name="Vandamme P."/>
            <person name="Trcek J."/>
        </authorList>
    </citation>
    <scope>NUCLEOTIDE SEQUENCE [LARGE SCALE GENOMIC DNA]</scope>
    <source>
        <strain evidence="5 6">LMG 22125</strain>
    </source>
</reference>
<evidence type="ECO:0000256" key="2">
    <source>
        <dbReference type="ARBA" id="ARBA00023002"/>
    </source>
</evidence>
<comment type="similarity">
    <text evidence="1">Belongs to the Gfo/Idh/MocA family.</text>
</comment>
<dbReference type="Proteomes" id="UP000247371">
    <property type="component" value="Unassembled WGS sequence"/>
</dbReference>
<dbReference type="Pfam" id="PF22725">
    <property type="entry name" value="GFO_IDH_MocA_C3"/>
    <property type="match status" value="1"/>
</dbReference>
<organism evidence="5 6">
    <name type="scientific">Komagataeibacter swingsii</name>
    <dbReference type="NCBI Taxonomy" id="215220"/>
    <lineage>
        <taxon>Bacteria</taxon>
        <taxon>Pseudomonadati</taxon>
        <taxon>Pseudomonadota</taxon>
        <taxon>Alphaproteobacteria</taxon>
        <taxon>Acetobacterales</taxon>
        <taxon>Acetobacteraceae</taxon>
        <taxon>Komagataeibacter</taxon>
    </lineage>
</organism>
<evidence type="ECO:0000313" key="5">
    <source>
        <dbReference type="EMBL" id="PYD69486.1"/>
    </source>
</evidence>
<evidence type="ECO:0000256" key="1">
    <source>
        <dbReference type="ARBA" id="ARBA00010928"/>
    </source>
</evidence>
<dbReference type="Gene3D" id="3.40.50.720">
    <property type="entry name" value="NAD(P)-binding Rossmann-like Domain"/>
    <property type="match status" value="1"/>
</dbReference>
<dbReference type="EMBL" id="NKUB01000010">
    <property type="protein sequence ID" value="PYD69486.1"/>
    <property type="molecule type" value="Genomic_DNA"/>
</dbReference>
<keyword evidence="2" id="KW-0560">Oxidoreductase</keyword>
<dbReference type="RefSeq" id="WP_110556867.1">
    <property type="nucleotide sequence ID" value="NZ_NKUB01000010.1"/>
</dbReference>
<accession>A0A2V4RHZ3</accession>
<sequence length="392" mass="42816">MRIALVGCGYVADMYMQTLPGLSGLSLAGAYDHNPDRLRAFCEFHAIPAYASMEALLADDSVQMVVNLTNPRSHHAVSRRALEAGRHVYSEKPLGMTMDEARDLVDLARAKGLWLAAAPCNHLSDVVQAMGHLLRTDSARFGRPLMAQAEMDDGLVPFLRPETWRSISGAPWPARDEFEVGCTLEHAGYQITPLVSLFGPVRRVTAYSTCLLPDKVRKVGGSVISPDLSVGMLEFDGNVVARITNSIIAPSSRTLRVVCEHGVLSMADVWEYHTPLRFSPTGMTLPARLTRKVEKYLSPILPGLLLGRRLPVRHGRRVPRTQGGHHMDFSRGVAQLAAQVARQATVRMDAALALHVTEVTLALQDGARSAGGVTMQTDLPHDRMAAPIVPRE</sequence>
<dbReference type="GO" id="GO:0016491">
    <property type="term" value="F:oxidoreductase activity"/>
    <property type="evidence" value="ECO:0007669"/>
    <property type="project" value="UniProtKB-KW"/>
</dbReference>
<evidence type="ECO:0000259" key="3">
    <source>
        <dbReference type="Pfam" id="PF01408"/>
    </source>
</evidence>
<dbReference type="Pfam" id="PF01408">
    <property type="entry name" value="GFO_IDH_MocA"/>
    <property type="match status" value="1"/>
</dbReference>
<dbReference type="SUPFAM" id="SSF51735">
    <property type="entry name" value="NAD(P)-binding Rossmann-fold domains"/>
    <property type="match status" value="1"/>
</dbReference>
<dbReference type="AlphaFoldDB" id="A0A2V4RHZ3"/>
<dbReference type="InterPro" id="IPR055170">
    <property type="entry name" value="GFO_IDH_MocA-like_dom"/>
</dbReference>
<dbReference type="GO" id="GO:0000166">
    <property type="term" value="F:nucleotide binding"/>
    <property type="evidence" value="ECO:0007669"/>
    <property type="project" value="InterPro"/>
</dbReference>
<proteinExistence type="inferred from homology"/>
<dbReference type="PANTHER" id="PTHR43708:SF5">
    <property type="entry name" value="CONSERVED EXPRESSED OXIDOREDUCTASE (EUROFUNG)-RELATED"/>
    <property type="match status" value="1"/>
</dbReference>
<gene>
    <name evidence="5" type="ORF">CFR76_09140</name>
</gene>
<dbReference type="SUPFAM" id="SSF55347">
    <property type="entry name" value="Glyceraldehyde-3-phosphate dehydrogenase-like, C-terminal domain"/>
    <property type="match status" value="1"/>
</dbReference>
<dbReference type="InterPro" id="IPR036291">
    <property type="entry name" value="NAD(P)-bd_dom_sf"/>
</dbReference>
<dbReference type="InterPro" id="IPR051317">
    <property type="entry name" value="Gfo/Idh/MocA_oxidoreduct"/>
</dbReference>
<protein>
    <submittedName>
        <fullName evidence="5">Oxidoreductase</fullName>
    </submittedName>
</protein>
<keyword evidence="6" id="KW-1185">Reference proteome</keyword>
<feature type="domain" description="Gfo/Idh/MocA-like oxidoreductase N-terminal" evidence="3">
    <location>
        <begin position="1"/>
        <end position="115"/>
    </location>
</feature>
<feature type="domain" description="GFO/IDH/MocA-like oxidoreductase" evidence="4">
    <location>
        <begin position="137"/>
        <end position="264"/>
    </location>
</feature>
<comment type="caution">
    <text evidence="5">The sequence shown here is derived from an EMBL/GenBank/DDBJ whole genome shotgun (WGS) entry which is preliminary data.</text>
</comment>
<name>A0A2V4RHZ3_9PROT</name>
<dbReference type="InterPro" id="IPR000683">
    <property type="entry name" value="Gfo/Idh/MocA-like_OxRdtase_N"/>
</dbReference>
<evidence type="ECO:0000259" key="4">
    <source>
        <dbReference type="Pfam" id="PF22725"/>
    </source>
</evidence>
<evidence type="ECO:0000313" key="6">
    <source>
        <dbReference type="Proteomes" id="UP000247371"/>
    </source>
</evidence>
<dbReference type="PANTHER" id="PTHR43708">
    <property type="entry name" value="CONSERVED EXPRESSED OXIDOREDUCTASE (EUROFUNG)"/>
    <property type="match status" value="1"/>
</dbReference>
<dbReference type="Gene3D" id="3.30.360.10">
    <property type="entry name" value="Dihydrodipicolinate Reductase, domain 2"/>
    <property type="match status" value="1"/>
</dbReference>